<organism evidence="4">
    <name type="scientific">Candidatus Methanophaga sp. ANME-1 ERB7</name>
    <dbReference type="NCBI Taxonomy" id="2759913"/>
    <lineage>
        <taxon>Archaea</taxon>
        <taxon>Methanobacteriati</taxon>
        <taxon>Methanobacteriota</taxon>
        <taxon>Stenosarchaea group</taxon>
        <taxon>Methanomicrobia</taxon>
        <taxon>Candidatus Methanophagales</taxon>
        <taxon>Candidatus Methanophagaceae</taxon>
        <taxon>Candidatus Methanophaga</taxon>
    </lineage>
</organism>
<evidence type="ECO:0000313" key="4">
    <source>
        <dbReference type="EMBL" id="QNO55330.1"/>
    </source>
</evidence>
<dbReference type="AlphaFoldDB" id="A0A7G9Z4Z6"/>
<name>A0A7G9Z4Z6_9EURY</name>
<evidence type="ECO:0000256" key="2">
    <source>
        <dbReference type="SAM" id="Coils"/>
    </source>
</evidence>
<protein>
    <submittedName>
        <fullName evidence="4">Chromosome partition protein Smc</fullName>
    </submittedName>
</protein>
<dbReference type="InterPro" id="IPR027417">
    <property type="entry name" value="P-loop_NTPase"/>
</dbReference>
<feature type="domain" description="RecF/RecN/SMC N-terminal" evidence="3">
    <location>
        <begin position="13"/>
        <end position="144"/>
    </location>
</feature>
<dbReference type="PANTHER" id="PTHR45916">
    <property type="entry name" value="STRUCTURAL MAINTENANCE OF CHROMOSOMES PROTEIN 5"/>
    <property type="match status" value="1"/>
</dbReference>
<feature type="coiled-coil region" evidence="2">
    <location>
        <begin position="386"/>
        <end position="413"/>
    </location>
</feature>
<dbReference type="Gene3D" id="3.40.50.300">
    <property type="entry name" value="P-loop containing nucleotide triphosphate hydrolases"/>
    <property type="match status" value="1"/>
</dbReference>
<gene>
    <name evidence="4" type="primary">smc</name>
    <name evidence="4" type="ORF">BDIJAKCO_00004</name>
</gene>
<accession>A0A7G9Z4Z6</accession>
<dbReference type="GO" id="GO:0030915">
    <property type="term" value="C:Smc5-Smc6 complex"/>
    <property type="evidence" value="ECO:0007669"/>
    <property type="project" value="TreeGrafter"/>
</dbReference>
<evidence type="ECO:0000256" key="1">
    <source>
        <dbReference type="ARBA" id="ARBA00023054"/>
    </source>
</evidence>
<dbReference type="InterPro" id="IPR003395">
    <property type="entry name" value="RecF/RecN/SMC_N"/>
</dbReference>
<proteinExistence type="predicted"/>
<feature type="coiled-coil region" evidence="2">
    <location>
        <begin position="269"/>
        <end position="350"/>
    </location>
</feature>
<dbReference type="GO" id="GO:0000724">
    <property type="term" value="P:double-strand break repair via homologous recombination"/>
    <property type="evidence" value="ECO:0007669"/>
    <property type="project" value="TreeGrafter"/>
</dbReference>
<sequence>MPKSTDSEPDIWLKEIILENFMSYEYARIPLKPGLNLISGPNGAGKSSILLAISVALGQIYTERSRRLRDLIRRGKELGRITLVFDNEAKNGKRPISFSDADTFLLSRYLKNDGNYWWEADYKQVSYEEVARLFQGFGLDPNNMLIIMHQNTMEQFCLTSPQEKLKLLEDAVGFGSYRAKVVEAKKRLESIISEDESISELLGRAEESLGYWKEMHEKYMQRDELEEQRKWLKSEAIWVRVIKQEAASKQLEERLKVKEYALLSSSEEMEDTREKINLWREKLDSWKINYKEHLYELLHLEKEETRIVLLTVHLREKEQMLRELEKKEEAAELNEREKEIGIRAKELKEAIKKVQSGLGAVDRSLESNLDEYITYRVKGEVLKFKRDMLEMEIKAIKSELEKANQKLPDLTSLKKKAGERIDTERKQSEIENELNLVVARIDALGEIPEETEEIYSNYSKLFDELKDKSEIVASNKREGLKELESRRKIWR</sequence>
<dbReference type="Pfam" id="PF02463">
    <property type="entry name" value="SMC_N"/>
    <property type="match status" value="1"/>
</dbReference>
<keyword evidence="1 2" id="KW-0175">Coiled coil</keyword>
<dbReference type="PANTHER" id="PTHR45916:SF1">
    <property type="entry name" value="STRUCTURAL MAINTENANCE OF CHROMOSOMES PROTEIN 5"/>
    <property type="match status" value="1"/>
</dbReference>
<evidence type="ECO:0000259" key="3">
    <source>
        <dbReference type="Pfam" id="PF02463"/>
    </source>
</evidence>
<dbReference type="SUPFAM" id="SSF52540">
    <property type="entry name" value="P-loop containing nucleoside triphosphate hydrolases"/>
    <property type="match status" value="1"/>
</dbReference>
<dbReference type="EMBL" id="MT631610">
    <property type="protein sequence ID" value="QNO55330.1"/>
    <property type="molecule type" value="Genomic_DNA"/>
</dbReference>
<reference evidence="4" key="1">
    <citation type="submission" date="2020-06" db="EMBL/GenBank/DDBJ databases">
        <title>Unique genomic features of the anaerobic methanotrophic archaea.</title>
        <authorList>
            <person name="Chadwick G.L."/>
            <person name="Skennerton C.T."/>
            <person name="Laso-Perez R."/>
            <person name="Leu A.O."/>
            <person name="Speth D.R."/>
            <person name="Yu H."/>
            <person name="Morgan-Lang C."/>
            <person name="Hatzenpichler R."/>
            <person name="Goudeau D."/>
            <person name="Malmstrom R."/>
            <person name="Brazelton W.J."/>
            <person name="Woyke T."/>
            <person name="Hallam S.J."/>
            <person name="Tyson G.W."/>
            <person name="Wegener G."/>
            <person name="Boetius A."/>
            <person name="Orphan V."/>
        </authorList>
    </citation>
    <scope>NUCLEOTIDE SEQUENCE</scope>
</reference>
<dbReference type="GO" id="GO:0003697">
    <property type="term" value="F:single-stranded DNA binding"/>
    <property type="evidence" value="ECO:0007669"/>
    <property type="project" value="TreeGrafter"/>
</dbReference>